<reference evidence="5 8" key="2">
    <citation type="submission" date="2020-07" db="EMBL/GenBank/DDBJ databases">
        <authorList>
            <person name="Khare M."/>
        </authorList>
    </citation>
    <scope>NUCLEOTIDE SEQUENCE [LARGE SCALE GENOMIC DNA]</scope>
    <source>
        <strain evidence="5 8">P8776</strain>
    </source>
</reference>
<dbReference type="Gene3D" id="1.10.260.40">
    <property type="entry name" value="lambda repressor-like DNA-binding domains"/>
    <property type="match status" value="1"/>
</dbReference>
<dbReference type="Pfam" id="PF12844">
    <property type="entry name" value="HTH_19"/>
    <property type="match status" value="1"/>
</dbReference>
<evidence type="ECO:0000313" key="5">
    <source>
        <dbReference type="EMBL" id="MBA4504498.1"/>
    </source>
</evidence>
<dbReference type="InterPro" id="IPR050807">
    <property type="entry name" value="TransReg_Diox_bact_type"/>
</dbReference>
<dbReference type="InterPro" id="IPR010982">
    <property type="entry name" value="Lambda_DNA-bd_dom_sf"/>
</dbReference>
<evidence type="ECO:0000256" key="3">
    <source>
        <dbReference type="ARBA" id="ARBA00023163"/>
    </source>
</evidence>
<dbReference type="Proteomes" id="UP000580709">
    <property type="component" value="Unassembled WGS sequence"/>
</dbReference>
<accession>A0A6C1U3Y3</accession>
<evidence type="ECO:0000313" key="6">
    <source>
        <dbReference type="EMBL" id="TVS30311.1"/>
    </source>
</evidence>
<gene>
    <name evidence="6" type="ORF">EKI59_00555</name>
    <name evidence="5" type="ORF">H0H28_03985</name>
</gene>
<comment type="caution">
    <text evidence="6">The sequence shown here is derived from an EMBL/GenBank/DDBJ whole genome shotgun (WGS) entry which is preliminary data.</text>
</comment>
<dbReference type="EMBL" id="RXIR01000001">
    <property type="protein sequence ID" value="TVS30311.1"/>
    <property type="molecule type" value="Genomic_DNA"/>
</dbReference>
<dbReference type="AlphaFoldDB" id="A0A6C1U3Y3"/>
<evidence type="ECO:0000313" key="8">
    <source>
        <dbReference type="Proteomes" id="UP000580709"/>
    </source>
</evidence>
<evidence type="ECO:0000256" key="1">
    <source>
        <dbReference type="ARBA" id="ARBA00023015"/>
    </source>
</evidence>
<dbReference type="PANTHER" id="PTHR46797">
    <property type="entry name" value="HTH-TYPE TRANSCRIPTIONAL REGULATOR"/>
    <property type="match status" value="1"/>
</dbReference>
<keyword evidence="1" id="KW-0805">Transcription regulation</keyword>
<dbReference type="GO" id="GO:0003677">
    <property type="term" value="F:DNA binding"/>
    <property type="evidence" value="ECO:0007669"/>
    <property type="project" value="UniProtKB-KW"/>
</dbReference>
<dbReference type="Proteomes" id="UP000336646">
    <property type="component" value="Unassembled WGS sequence"/>
</dbReference>
<evidence type="ECO:0000259" key="4">
    <source>
        <dbReference type="PROSITE" id="PS50943"/>
    </source>
</evidence>
<dbReference type="RefSeq" id="WP_136650882.1">
    <property type="nucleotide sequence ID" value="NZ_CP038157.1"/>
</dbReference>
<evidence type="ECO:0000313" key="7">
    <source>
        <dbReference type="Proteomes" id="UP000336646"/>
    </source>
</evidence>
<dbReference type="EMBL" id="JACEOR010000139">
    <property type="protein sequence ID" value="MBA4504498.1"/>
    <property type="molecule type" value="Genomic_DNA"/>
</dbReference>
<dbReference type="GeneID" id="74901091"/>
<evidence type="ECO:0000256" key="2">
    <source>
        <dbReference type="ARBA" id="ARBA00023125"/>
    </source>
</evidence>
<keyword evidence="2" id="KW-0238">DNA-binding</keyword>
<organism evidence="6 7">
    <name type="scientific">Corynebacterium sanguinis</name>
    <dbReference type="NCBI Taxonomy" id="2594913"/>
    <lineage>
        <taxon>Bacteria</taxon>
        <taxon>Bacillati</taxon>
        <taxon>Actinomycetota</taxon>
        <taxon>Actinomycetes</taxon>
        <taxon>Mycobacteriales</taxon>
        <taxon>Corynebacteriaceae</taxon>
        <taxon>Corynebacterium</taxon>
    </lineage>
</organism>
<name>A0A6C1U3Y3_9CORY</name>
<dbReference type="PROSITE" id="PS50943">
    <property type="entry name" value="HTH_CROC1"/>
    <property type="match status" value="1"/>
</dbReference>
<dbReference type="CDD" id="cd00093">
    <property type="entry name" value="HTH_XRE"/>
    <property type="match status" value="1"/>
</dbReference>
<keyword evidence="3" id="KW-0804">Transcription</keyword>
<protein>
    <submittedName>
        <fullName evidence="5">Helix-turn-helix transcriptional regulator</fullName>
    </submittedName>
    <submittedName>
        <fullName evidence="6">XRE family transcriptional regulator</fullName>
    </submittedName>
</protein>
<keyword evidence="8" id="KW-1185">Reference proteome</keyword>
<proteinExistence type="predicted"/>
<dbReference type="GO" id="GO:0003700">
    <property type="term" value="F:DNA-binding transcription factor activity"/>
    <property type="evidence" value="ECO:0007669"/>
    <property type="project" value="TreeGrafter"/>
</dbReference>
<dbReference type="OrthoDB" id="4559617at2"/>
<dbReference type="SUPFAM" id="SSF47413">
    <property type="entry name" value="lambda repressor-like DNA-binding domains"/>
    <property type="match status" value="1"/>
</dbReference>
<feature type="domain" description="HTH cro/C1-type" evidence="4">
    <location>
        <begin position="21"/>
        <end position="81"/>
    </location>
</feature>
<dbReference type="InterPro" id="IPR001387">
    <property type="entry name" value="Cro/C1-type_HTH"/>
</dbReference>
<sequence length="150" mass="16746">MADIMPQSNWASYGFVLAERLRALREMRGLSQRRLAELSGVSRSLISNIERNQYNMSRSADPTLSTVYRIAHALHVPPVALLPASESVVKARCAEDAAAVMQVCAVWPASPEDTARFHATYLVSGTATYPPRFEHFEHCVGHHRVMNRLV</sequence>
<dbReference type="GO" id="GO:0005829">
    <property type="term" value="C:cytosol"/>
    <property type="evidence" value="ECO:0007669"/>
    <property type="project" value="TreeGrafter"/>
</dbReference>
<dbReference type="SMART" id="SM00530">
    <property type="entry name" value="HTH_XRE"/>
    <property type="match status" value="1"/>
</dbReference>
<reference evidence="6 7" key="1">
    <citation type="submission" date="2018-12" db="EMBL/GenBank/DDBJ databases">
        <title>Corynebacterium sanguinis sp. nov., a clinically-associated and environmental corynebacterium.</title>
        <authorList>
            <person name="Gonzales-Siles L."/>
            <person name="Jaen-Luchoro D."/>
            <person name="Cardew S."/>
            <person name="Inganas E."/>
            <person name="Ohlen M."/>
            <person name="Jensie-Markopolous S."/>
            <person name="Pinyeiro-Iglesias B."/>
            <person name="Molin K."/>
            <person name="Skovbjerg S."/>
            <person name="Svensson-Stadler L."/>
            <person name="Funke G."/>
            <person name="Moore E.R.B."/>
        </authorList>
    </citation>
    <scope>NUCLEOTIDE SEQUENCE [LARGE SCALE GENOMIC DNA]</scope>
    <source>
        <strain evidence="6 7">58734</strain>
    </source>
</reference>
<dbReference type="PANTHER" id="PTHR46797:SF23">
    <property type="entry name" value="HTH-TYPE TRANSCRIPTIONAL REGULATOR SUTR"/>
    <property type="match status" value="1"/>
</dbReference>